<dbReference type="InParanoid" id="E9HZS9"/>
<evidence type="ECO:0000313" key="3">
    <source>
        <dbReference type="Proteomes" id="UP000000305"/>
    </source>
</evidence>
<evidence type="ECO:0000256" key="1">
    <source>
        <dbReference type="SAM" id="Coils"/>
    </source>
</evidence>
<name>E9HZS9_DAPPU</name>
<proteinExistence type="predicted"/>
<dbReference type="HOGENOM" id="CLU_1688511_0_0_1"/>
<gene>
    <name evidence="2" type="ORF">DAPPUDRAFT_119890</name>
</gene>
<reference evidence="2 3" key="1">
    <citation type="journal article" date="2011" name="Science">
        <title>The ecoresponsive genome of Daphnia pulex.</title>
        <authorList>
            <person name="Colbourne J.K."/>
            <person name="Pfrender M.E."/>
            <person name="Gilbert D."/>
            <person name="Thomas W.K."/>
            <person name="Tucker A."/>
            <person name="Oakley T.H."/>
            <person name="Tokishita S."/>
            <person name="Aerts A."/>
            <person name="Arnold G.J."/>
            <person name="Basu M.K."/>
            <person name="Bauer D.J."/>
            <person name="Caceres C.E."/>
            <person name="Carmel L."/>
            <person name="Casola C."/>
            <person name="Choi J.H."/>
            <person name="Detter J.C."/>
            <person name="Dong Q."/>
            <person name="Dusheyko S."/>
            <person name="Eads B.D."/>
            <person name="Frohlich T."/>
            <person name="Geiler-Samerotte K.A."/>
            <person name="Gerlach D."/>
            <person name="Hatcher P."/>
            <person name="Jogdeo S."/>
            <person name="Krijgsveld J."/>
            <person name="Kriventseva E.V."/>
            <person name="Kultz D."/>
            <person name="Laforsch C."/>
            <person name="Lindquist E."/>
            <person name="Lopez J."/>
            <person name="Manak J.R."/>
            <person name="Muller J."/>
            <person name="Pangilinan J."/>
            <person name="Patwardhan R.P."/>
            <person name="Pitluck S."/>
            <person name="Pritham E.J."/>
            <person name="Rechtsteiner A."/>
            <person name="Rho M."/>
            <person name="Rogozin I.B."/>
            <person name="Sakarya O."/>
            <person name="Salamov A."/>
            <person name="Schaack S."/>
            <person name="Shapiro H."/>
            <person name="Shiga Y."/>
            <person name="Skalitzky C."/>
            <person name="Smith Z."/>
            <person name="Souvorov A."/>
            <person name="Sung W."/>
            <person name="Tang Z."/>
            <person name="Tsuchiya D."/>
            <person name="Tu H."/>
            <person name="Vos H."/>
            <person name="Wang M."/>
            <person name="Wolf Y.I."/>
            <person name="Yamagata H."/>
            <person name="Yamada T."/>
            <person name="Ye Y."/>
            <person name="Shaw J.R."/>
            <person name="Andrews J."/>
            <person name="Crease T.J."/>
            <person name="Tang H."/>
            <person name="Lucas S.M."/>
            <person name="Robertson H.M."/>
            <person name="Bork P."/>
            <person name="Koonin E.V."/>
            <person name="Zdobnov E.M."/>
            <person name="Grigoriev I.V."/>
            <person name="Lynch M."/>
            <person name="Boore J.L."/>
        </authorList>
    </citation>
    <scope>NUCLEOTIDE SEQUENCE [LARGE SCALE GENOMIC DNA]</scope>
</reference>
<sequence>MAQKKFISVLLKRRSPLEGSLHSVEIELKWIRFQLGEEAEARLDYNYPKPTRILCRENLSRTKNMPALFTPKRSKKSGANFTSRFEKSTSRLQSELDVLIIDLEKANSTAREMQKRSKQLELINIEFKSKLDKIELTVLYDASQRDIVTRRQRFPV</sequence>
<protein>
    <submittedName>
        <fullName evidence="2">Uncharacterized protein</fullName>
    </submittedName>
</protein>
<dbReference type="PhylomeDB" id="E9HZS9"/>
<dbReference type="KEGG" id="dpx:DAPPUDRAFT_119890"/>
<dbReference type="eggNOG" id="KOG0161">
    <property type="taxonomic scope" value="Eukaryota"/>
</dbReference>
<dbReference type="STRING" id="6669.E9HZS9"/>
<feature type="coiled-coil region" evidence="1">
    <location>
        <begin position="96"/>
        <end position="123"/>
    </location>
</feature>
<keyword evidence="1" id="KW-0175">Coiled coil</keyword>
<evidence type="ECO:0000313" key="2">
    <source>
        <dbReference type="EMBL" id="EFX62751.1"/>
    </source>
</evidence>
<dbReference type="AlphaFoldDB" id="E9HZS9"/>
<keyword evidence="3" id="KW-1185">Reference proteome</keyword>
<dbReference type="EMBL" id="GL733404">
    <property type="protein sequence ID" value="EFX62751.1"/>
    <property type="molecule type" value="Genomic_DNA"/>
</dbReference>
<accession>E9HZS9</accession>
<dbReference type="OrthoDB" id="2018427at2759"/>
<organism evidence="2 3">
    <name type="scientific">Daphnia pulex</name>
    <name type="common">Water flea</name>
    <dbReference type="NCBI Taxonomy" id="6669"/>
    <lineage>
        <taxon>Eukaryota</taxon>
        <taxon>Metazoa</taxon>
        <taxon>Ecdysozoa</taxon>
        <taxon>Arthropoda</taxon>
        <taxon>Crustacea</taxon>
        <taxon>Branchiopoda</taxon>
        <taxon>Diplostraca</taxon>
        <taxon>Cladocera</taxon>
        <taxon>Anomopoda</taxon>
        <taxon>Daphniidae</taxon>
        <taxon>Daphnia</taxon>
    </lineage>
</organism>
<dbReference type="Proteomes" id="UP000000305">
    <property type="component" value="Unassembled WGS sequence"/>
</dbReference>